<dbReference type="Proteomes" id="UP000023152">
    <property type="component" value="Unassembled WGS sequence"/>
</dbReference>
<evidence type="ECO:0000256" key="1">
    <source>
        <dbReference type="ARBA" id="ARBA00005883"/>
    </source>
</evidence>
<dbReference type="PANTHER" id="PTHR10660:SF2">
    <property type="entry name" value="LD45860P"/>
    <property type="match status" value="1"/>
</dbReference>
<dbReference type="InterPro" id="IPR036997">
    <property type="entry name" value="PA28_C_sf"/>
</dbReference>
<feature type="domain" description="Proteasome activator PA28 C-terminal" evidence="3">
    <location>
        <begin position="127"/>
        <end position="264"/>
    </location>
</feature>
<evidence type="ECO:0000259" key="3">
    <source>
        <dbReference type="Pfam" id="PF02252"/>
    </source>
</evidence>
<sequence length="271" mass="31617">MTAKFVKKEEAKKGLTENETLAAKSLEMLKETLQNESKEIIDCFLPIKILELNAMYTKIMRNNTSIQKKCTQVSVILTKNNTNNNQQNVINDGKEAKFRTKKKKRKRTKKGKKEWKTQIESLFNEIKTELKSIQDEIEPEVLTFMDILDKVILFINLQMPQIEDGNNFGVVVQEEVKKIISDASASAYSFLREIPKYFVQRSEIETKLSKYPNLRDYFKVLTDLDSKQALLLTHTVKDLRNNYFIIFDIIQKNYQKIIQPKGQKLATMSLY</sequence>
<dbReference type="GO" id="GO:0061136">
    <property type="term" value="P:regulation of proteasomal protein catabolic process"/>
    <property type="evidence" value="ECO:0007669"/>
    <property type="project" value="TreeGrafter"/>
</dbReference>
<reference evidence="4 5" key="1">
    <citation type="journal article" date="2013" name="Curr. Biol.">
        <title>The Genome of the Foraminiferan Reticulomyxa filosa.</title>
        <authorList>
            <person name="Glockner G."/>
            <person name="Hulsmann N."/>
            <person name="Schleicher M."/>
            <person name="Noegel A.A."/>
            <person name="Eichinger L."/>
            <person name="Gallinger C."/>
            <person name="Pawlowski J."/>
            <person name="Sierra R."/>
            <person name="Euteneuer U."/>
            <person name="Pillet L."/>
            <person name="Moustafa A."/>
            <person name="Platzer M."/>
            <person name="Groth M."/>
            <person name="Szafranski K."/>
            <person name="Schliwa M."/>
        </authorList>
    </citation>
    <scope>NUCLEOTIDE SEQUENCE [LARGE SCALE GENOMIC DNA]</scope>
</reference>
<dbReference type="InterPro" id="IPR003186">
    <property type="entry name" value="PA28_C"/>
</dbReference>
<keyword evidence="5" id="KW-1185">Reference proteome</keyword>
<dbReference type="GO" id="GO:0008537">
    <property type="term" value="C:proteasome activator complex"/>
    <property type="evidence" value="ECO:0007669"/>
    <property type="project" value="InterPro"/>
</dbReference>
<comment type="caution">
    <text evidence="4">The sequence shown here is derived from an EMBL/GenBank/DDBJ whole genome shotgun (WGS) entry which is preliminary data.</text>
</comment>
<dbReference type="Gene3D" id="1.20.120.180">
    <property type="entry name" value="Proteasome activator pa28, C-terminal domain"/>
    <property type="match status" value="1"/>
</dbReference>
<evidence type="ECO:0000313" key="5">
    <source>
        <dbReference type="Proteomes" id="UP000023152"/>
    </source>
</evidence>
<evidence type="ECO:0000313" key="4">
    <source>
        <dbReference type="EMBL" id="ETO18266.1"/>
    </source>
</evidence>
<gene>
    <name evidence="4" type="ORF">RFI_19009</name>
</gene>
<dbReference type="OrthoDB" id="6591885at2759"/>
<protein>
    <submittedName>
        <fullName evidence="4">Proteasome activator complex subunit 3</fullName>
    </submittedName>
</protein>
<dbReference type="InterPro" id="IPR036252">
    <property type="entry name" value="Proteasome_activ_sf"/>
</dbReference>
<accession>X6MXB0</accession>
<evidence type="ECO:0000256" key="2">
    <source>
        <dbReference type="ARBA" id="ARBA00022942"/>
    </source>
</evidence>
<dbReference type="GO" id="GO:0061133">
    <property type="term" value="F:endopeptidase activator activity"/>
    <property type="evidence" value="ECO:0007669"/>
    <property type="project" value="TreeGrafter"/>
</dbReference>
<dbReference type="Pfam" id="PF02252">
    <property type="entry name" value="PA28_C"/>
    <property type="match status" value="1"/>
</dbReference>
<organism evidence="4 5">
    <name type="scientific">Reticulomyxa filosa</name>
    <dbReference type="NCBI Taxonomy" id="46433"/>
    <lineage>
        <taxon>Eukaryota</taxon>
        <taxon>Sar</taxon>
        <taxon>Rhizaria</taxon>
        <taxon>Retaria</taxon>
        <taxon>Foraminifera</taxon>
        <taxon>Monothalamids</taxon>
        <taxon>Reticulomyxidae</taxon>
        <taxon>Reticulomyxa</taxon>
    </lineage>
</organism>
<dbReference type="AlphaFoldDB" id="X6MXB0"/>
<dbReference type="PANTHER" id="PTHR10660">
    <property type="entry name" value="PROTEASOME REGULATOR PA28"/>
    <property type="match status" value="1"/>
</dbReference>
<dbReference type="SUPFAM" id="SSF47216">
    <property type="entry name" value="Proteasome activator"/>
    <property type="match status" value="1"/>
</dbReference>
<dbReference type="GO" id="GO:2000045">
    <property type="term" value="P:regulation of G1/S transition of mitotic cell cycle"/>
    <property type="evidence" value="ECO:0007669"/>
    <property type="project" value="TreeGrafter"/>
</dbReference>
<proteinExistence type="inferred from homology"/>
<dbReference type="GO" id="GO:0005654">
    <property type="term" value="C:nucleoplasm"/>
    <property type="evidence" value="ECO:0007669"/>
    <property type="project" value="TreeGrafter"/>
</dbReference>
<comment type="similarity">
    <text evidence="1">Belongs to the PA28 family.</text>
</comment>
<dbReference type="GO" id="GO:0005737">
    <property type="term" value="C:cytoplasm"/>
    <property type="evidence" value="ECO:0007669"/>
    <property type="project" value="TreeGrafter"/>
</dbReference>
<dbReference type="InterPro" id="IPR009077">
    <property type="entry name" value="Proteasome_activ_PA28"/>
</dbReference>
<dbReference type="FunFam" id="1.20.120.180:FF:000002">
    <property type="entry name" value="Proteasome activator complex subunit 1"/>
    <property type="match status" value="1"/>
</dbReference>
<dbReference type="EMBL" id="ASPP01015219">
    <property type="protein sequence ID" value="ETO18266.1"/>
    <property type="molecule type" value="Genomic_DNA"/>
</dbReference>
<name>X6MXB0_RETFI</name>
<keyword evidence="2 4" id="KW-0647">Proteasome</keyword>